<evidence type="ECO:0000313" key="3">
    <source>
        <dbReference type="Proteomes" id="UP000287651"/>
    </source>
</evidence>
<gene>
    <name evidence="2" type="ORF">B296_00049654</name>
</gene>
<feature type="region of interest" description="Disordered" evidence="1">
    <location>
        <begin position="1"/>
        <end position="22"/>
    </location>
</feature>
<comment type="caution">
    <text evidence="2">The sequence shown here is derived from an EMBL/GenBank/DDBJ whole genome shotgun (WGS) entry which is preliminary data.</text>
</comment>
<dbReference type="PANTHER" id="PTHR35111">
    <property type="entry name" value="F10A5.9-RELATED"/>
    <property type="match status" value="1"/>
</dbReference>
<feature type="compositionally biased region" description="Basic residues" evidence="1">
    <location>
        <begin position="193"/>
        <end position="202"/>
    </location>
</feature>
<accession>A0A426YAT5</accession>
<sequence length="229" mass="25633">MSKLQRQSQNWARTTHKGRGRRAALAPKLLDAWPQRLLAGFRRILTGLFSPPHRPRTASLQRAPAVPDEPKRSCSSYLYPLNAHYDEAITDCIEFFNRSSQQDTRVTAQSCDDLISIVIAVLRWAEWLGQQLEGFKADLSEAVTADLGTPSPFPPDAREASLFAFLFGLTRGASLFLLPLPSRRTPQFDRRPRPLSKQRHRGLGLAVNPPSDRGTLQVPNRIGAGRFPI</sequence>
<dbReference type="Proteomes" id="UP000287651">
    <property type="component" value="Unassembled WGS sequence"/>
</dbReference>
<reference evidence="2 3" key="1">
    <citation type="journal article" date="2014" name="Agronomy (Basel)">
        <title>A Draft Genome Sequence for Ensete ventricosum, the Drought-Tolerant Tree Against Hunger.</title>
        <authorList>
            <person name="Harrison J."/>
            <person name="Moore K.A."/>
            <person name="Paszkiewicz K."/>
            <person name="Jones T."/>
            <person name="Grant M."/>
            <person name="Ambacheew D."/>
            <person name="Muzemil S."/>
            <person name="Studholme D.J."/>
        </authorList>
    </citation>
    <scope>NUCLEOTIDE SEQUENCE [LARGE SCALE GENOMIC DNA]</scope>
</reference>
<dbReference type="AlphaFoldDB" id="A0A426YAT5"/>
<proteinExistence type="predicted"/>
<feature type="region of interest" description="Disordered" evidence="1">
    <location>
        <begin position="187"/>
        <end position="210"/>
    </location>
</feature>
<dbReference type="EMBL" id="AMZH03013681">
    <property type="protein sequence ID" value="RRT48863.1"/>
    <property type="molecule type" value="Genomic_DNA"/>
</dbReference>
<organism evidence="2 3">
    <name type="scientific">Ensete ventricosum</name>
    <name type="common">Abyssinian banana</name>
    <name type="synonym">Musa ensete</name>
    <dbReference type="NCBI Taxonomy" id="4639"/>
    <lineage>
        <taxon>Eukaryota</taxon>
        <taxon>Viridiplantae</taxon>
        <taxon>Streptophyta</taxon>
        <taxon>Embryophyta</taxon>
        <taxon>Tracheophyta</taxon>
        <taxon>Spermatophyta</taxon>
        <taxon>Magnoliopsida</taxon>
        <taxon>Liliopsida</taxon>
        <taxon>Zingiberales</taxon>
        <taxon>Musaceae</taxon>
        <taxon>Ensete</taxon>
    </lineage>
</organism>
<evidence type="ECO:0000256" key="1">
    <source>
        <dbReference type="SAM" id="MobiDB-lite"/>
    </source>
</evidence>
<feature type="compositionally biased region" description="Polar residues" evidence="1">
    <location>
        <begin position="1"/>
        <end position="13"/>
    </location>
</feature>
<protein>
    <submittedName>
        <fullName evidence="2">Uncharacterized protein</fullName>
    </submittedName>
</protein>
<evidence type="ECO:0000313" key="2">
    <source>
        <dbReference type="EMBL" id="RRT48863.1"/>
    </source>
</evidence>
<dbReference type="PANTHER" id="PTHR35111:SF5">
    <property type="entry name" value="F10A5.9"/>
    <property type="match status" value="1"/>
</dbReference>
<name>A0A426YAT5_ENSVE</name>